<comment type="caution">
    <text evidence="1">The sequence shown here is derived from an EMBL/GenBank/DDBJ whole genome shotgun (WGS) entry which is preliminary data.</text>
</comment>
<dbReference type="InterPro" id="IPR012657">
    <property type="entry name" value="23S_rRNA-intervening_sequence"/>
</dbReference>
<protein>
    <submittedName>
        <fullName evidence="1">Four helix bundle protein</fullName>
    </submittedName>
</protein>
<accession>A0A934TXZ6</accession>
<dbReference type="NCBIfam" id="TIGR02436">
    <property type="entry name" value="four helix bundle protein"/>
    <property type="match status" value="1"/>
</dbReference>
<dbReference type="InterPro" id="IPR036583">
    <property type="entry name" value="23S_rRNA_IVS_sf"/>
</dbReference>
<evidence type="ECO:0000313" key="1">
    <source>
        <dbReference type="EMBL" id="MBK6087541.1"/>
    </source>
</evidence>
<dbReference type="PANTHER" id="PTHR38471:SF2">
    <property type="entry name" value="FOUR HELIX BUNDLE PROTEIN"/>
    <property type="match status" value="1"/>
</dbReference>
<proteinExistence type="predicted"/>
<keyword evidence="2" id="KW-1185">Reference proteome</keyword>
<name>A0A934TXZ6_9FIRM</name>
<dbReference type="Gene3D" id="1.20.1440.60">
    <property type="entry name" value="23S rRNA-intervening sequence"/>
    <property type="match status" value="1"/>
</dbReference>
<dbReference type="EMBL" id="JAEQMG010000040">
    <property type="protein sequence ID" value="MBK6087541.1"/>
    <property type="molecule type" value="Genomic_DNA"/>
</dbReference>
<dbReference type="AlphaFoldDB" id="A0A934TXZ6"/>
<dbReference type="Pfam" id="PF05635">
    <property type="entry name" value="23S_rRNA_IVP"/>
    <property type="match status" value="1"/>
</dbReference>
<sequence>MTLVFEVYRLIKNLPKEELYALSSQIRRSAVSVPSNIAEGQQRNSKKEFINFLSIAKGSNAELQTQLMICVGLNYLSEEEIDTAMQLSNEVGKMLNGLIGKLSSL</sequence>
<dbReference type="SUPFAM" id="SSF158446">
    <property type="entry name" value="IVS-encoded protein-like"/>
    <property type="match status" value="1"/>
</dbReference>
<dbReference type="Proteomes" id="UP000633365">
    <property type="component" value="Unassembled WGS sequence"/>
</dbReference>
<evidence type="ECO:0000313" key="2">
    <source>
        <dbReference type="Proteomes" id="UP000633365"/>
    </source>
</evidence>
<dbReference type="CDD" id="cd16377">
    <property type="entry name" value="23S_rRNA_IVP_like"/>
    <property type="match status" value="1"/>
</dbReference>
<organism evidence="1 2">
    <name type="scientific">Ruminococcus difficilis</name>
    <dbReference type="NCBI Taxonomy" id="2763069"/>
    <lineage>
        <taxon>Bacteria</taxon>
        <taxon>Bacillati</taxon>
        <taxon>Bacillota</taxon>
        <taxon>Clostridia</taxon>
        <taxon>Eubacteriales</taxon>
        <taxon>Oscillospiraceae</taxon>
        <taxon>Ruminococcus</taxon>
    </lineage>
</organism>
<gene>
    <name evidence="1" type="ORF">JKK62_02565</name>
</gene>
<dbReference type="PANTHER" id="PTHR38471">
    <property type="entry name" value="FOUR HELIX BUNDLE PROTEIN"/>
    <property type="match status" value="1"/>
</dbReference>
<reference evidence="1" key="1">
    <citation type="submission" date="2021-01" db="EMBL/GenBank/DDBJ databases">
        <title>Genome public.</title>
        <authorList>
            <person name="Liu C."/>
            <person name="Sun Q."/>
        </authorList>
    </citation>
    <scope>NUCLEOTIDE SEQUENCE</scope>
    <source>
        <strain evidence="1">M6</strain>
    </source>
</reference>